<dbReference type="EMBL" id="CP032698">
    <property type="protein sequence ID" value="AYG77928.1"/>
    <property type="molecule type" value="Genomic_DNA"/>
</dbReference>
<dbReference type="KEGG" id="shun:DWB77_00035"/>
<dbReference type="OrthoDB" id="4225725at2"/>
<proteinExistence type="predicted"/>
<dbReference type="Proteomes" id="UP000271554">
    <property type="component" value="Chromosome"/>
</dbReference>
<keyword evidence="2" id="KW-1185">Reference proteome</keyword>
<protein>
    <submittedName>
        <fullName evidence="1">Uncharacterized protein</fullName>
    </submittedName>
</protein>
<name>A0A387HBB3_9ACTN</name>
<dbReference type="RefSeq" id="WP_120719331.1">
    <property type="nucleotide sequence ID" value="NZ_CP032698.1"/>
</dbReference>
<evidence type="ECO:0000313" key="1">
    <source>
        <dbReference type="EMBL" id="AYG77928.1"/>
    </source>
</evidence>
<sequence length="117" mass="12936">MTYPTEHLMDLVALAYTTTDPDELLRLLRDSHQLYHQGLAETRAAVTGQCQELPDPILLEQCRTQQLFLPVDATREDALSALSFARWENTPTALAYSSIAERAAAHGVSLLPEEGSP</sequence>
<reference evidence="1 2" key="1">
    <citation type="submission" date="2018-10" db="EMBL/GenBank/DDBJ databases">
        <title>Relationship between Morphology and Antimicrobial Activity in Streptomyces.</title>
        <authorList>
            <person name="Kang H.J."/>
            <person name="Kim S.B."/>
        </authorList>
    </citation>
    <scope>NUCLEOTIDE SEQUENCE [LARGE SCALE GENOMIC DNA]</scope>
    <source>
        <strain evidence="1 2">BH38</strain>
    </source>
</reference>
<dbReference type="AlphaFoldDB" id="A0A387HBB3"/>
<organism evidence="1 2">
    <name type="scientific">Streptomyces hundungensis</name>
    <dbReference type="NCBI Taxonomy" id="1077946"/>
    <lineage>
        <taxon>Bacteria</taxon>
        <taxon>Bacillati</taxon>
        <taxon>Actinomycetota</taxon>
        <taxon>Actinomycetes</taxon>
        <taxon>Kitasatosporales</taxon>
        <taxon>Streptomycetaceae</taxon>
        <taxon>Streptomyces</taxon>
    </lineage>
</organism>
<gene>
    <name evidence="1" type="ORF">DWB77_00035</name>
</gene>
<evidence type="ECO:0000313" key="2">
    <source>
        <dbReference type="Proteomes" id="UP000271554"/>
    </source>
</evidence>
<accession>A0A387HBB3</accession>